<evidence type="ECO:0000256" key="9">
    <source>
        <dbReference type="ARBA" id="ARBA00023136"/>
    </source>
</evidence>
<evidence type="ECO:0000256" key="6">
    <source>
        <dbReference type="ARBA" id="ARBA00022692"/>
    </source>
</evidence>
<keyword evidence="7 10" id="KW-1133">Transmembrane helix</keyword>
<evidence type="ECO:0000256" key="7">
    <source>
        <dbReference type="ARBA" id="ARBA00022989"/>
    </source>
</evidence>
<dbReference type="AlphaFoldDB" id="A0A928VWI9"/>
<dbReference type="GO" id="GO:0019344">
    <property type="term" value="P:cysteine biosynthetic process"/>
    <property type="evidence" value="ECO:0007669"/>
    <property type="project" value="TreeGrafter"/>
</dbReference>
<gene>
    <name evidence="11" type="ORF">IQ235_07320</name>
</gene>
<dbReference type="GO" id="GO:0000103">
    <property type="term" value="P:sulfate assimilation"/>
    <property type="evidence" value="ECO:0007669"/>
    <property type="project" value="TreeGrafter"/>
</dbReference>
<feature type="transmembrane region" description="Helical" evidence="10">
    <location>
        <begin position="103"/>
        <end position="122"/>
    </location>
</feature>
<accession>A0A928VWI9</accession>
<comment type="subcellular location">
    <subcellularLocation>
        <location evidence="1">Membrane</location>
        <topology evidence="1">Multi-pass membrane protein</topology>
    </subcellularLocation>
</comment>
<evidence type="ECO:0000256" key="4">
    <source>
        <dbReference type="ARBA" id="ARBA00022519"/>
    </source>
</evidence>
<dbReference type="Proteomes" id="UP000621799">
    <property type="component" value="Unassembled WGS sequence"/>
</dbReference>
<evidence type="ECO:0000256" key="10">
    <source>
        <dbReference type="SAM" id="Phobius"/>
    </source>
</evidence>
<reference evidence="11" key="1">
    <citation type="submission" date="2020-10" db="EMBL/GenBank/DDBJ databases">
        <authorList>
            <person name="Castelo-Branco R."/>
            <person name="Eusebio N."/>
            <person name="Adriana R."/>
            <person name="Vieira A."/>
            <person name="Brugerolle De Fraissinette N."/>
            <person name="Rezende De Castro R."/>
            <person name="Schneider M.P."/>
            <person name="Vasconcelos V."/>
            <person name="Leao P.N."/>
        </authorList>
    </citation>
    <scope>NUCLEOTIDE SEQUENCE</scope>
    <source>
        <strain evidence="11">LEGE 11467</strain>
    </source>
</reference>
<evidence type="ECO:0000256" key="1">
    <source>
        <dbReference type="ARBA" id="ARBA00004141"/>
    </source>
</evidence>
<keyword evidence="2" id="KW-0813">Transport</keyword>
<feature type="transmembrane region" description="Helical" evidence="10">
    <location>
        <begin position="200"/>
        <end position="219"/>
    </location>
</feature>
<name>A0A928VWI9_9CYAN</name>
<evidence type="ECO:0000313" key="12">
    <source>
        <dbReference type="Proteomes" id="UP000621799"/>
    </source>
</evidence>
<keyword evidence="9 10" id="KW-0472">Membrane</keyword>
<keyword evidence="8" id="KW-0764">Sulfate transport</keyword>
<dbReference type="GO" id="GO:0009675">
    <property type="term" value="F:high-affinity sulfate:proton symporter activity"/>
    <property type="evidence" value="ECO:0007669"/>
    <property type="project" value="TreeGrafter"/>
</dbReference>
<dbReference type="InterPro" id="IPR050480">
    <property type="entry name" value="CysZ-like"/>
</dbReference>
<comment type="caution">
    <text evidence="11">The sequence shown here is derived from an EMBL/GenBank/DDBJ whole genome shotgun (WGS) entry which is preliminary data.</text>
</comment>
<keyword evidence="4" id="KW-0997">Cell inner membrane</keyword>
<feature type="transmembrane region" description="Helical" evidence="10">
    <location>
        <begin position="174"/>
        <end position="194"/>
    </location>
</feature>
<sequence>MTQPQKNLAIRVARAPVGLISGATYPFQALVLMVRNPNLWGYILFPVLANAIAGLALYVGLLLPGLKGIDRLTLTLSARLYPLLADLPRWLSWLTVLDNVLEVLLQIVLILGLLLLTGFVLVQFGTVLGSPWYGQLSEQLEKLRLGEAFVSPPEGLGNALRDIWRAIAFELKKLFLVGGLGAILLLLNLIPALGTVAASFGGIAIAALTFGLDFLDASLERRRVRFREKLATLLTQLPASGSFSLACFFLCAIPVVNFLTIPLCVAGGTLFFCDRIWPARFASEGEVRSETKTR</sequence>
<dbReference type="PANTHER" id="PTHR37468">
    <property type="entry name" value="SULFATE TRANSPORTER CYSZ"/>
    <property type="match status" value="1"/>
</dbReference>
<organism evidence="11 12">
    <name type="scientific">Zarconia navalis LEGE 11467</name>
    <dbReference type="NCBI Taxonomy" id="1828826"/>
    <lineage>
        <taxon>Bacteria</taxon>
        <taxon>Bacillati</taxon>
        <taxon>Cyanobacteriota</taxon>
        <taxon>Cyanophyceae</taxon>
        <taxon>Oscillatoriophycideae</taxon>
        <taxon>Oscillatoriales</taxon>
        <taxon>Oscillatoriales incertae sedis</taxon>
        <taxon>Zarconia</taxon>
        <taxon>Zarconia navalis</taxon>
    </lineage>
</organism>
<dbReference type="RefSeq" id="WP_264320840.1">
    <property type="nucleotide sequence ID" value="NZ_JADEXN010000099.1"/>
</dbReference>
<feature type="transmembrane region" description="Helical" evidence="10">
    <location>
        <begin position="231"/>
        <end position="256"/>
    </location>
</feature>
<feature type="transmembrane region" description="Helical" evidence="10">
    <location>
        <begin position="12"/>
        <end position="33"/>
    </location>
</feature>
<evidence type="ECO:0000256" key="8">
    <source>
        <dbReference type="ARBA" id="ARBA00023032"/>
    </source>
</evidence>
<dbReference type="Pfam" id="PF07264">
    <property type="entry name" value="EI24"/>
    <property type="match status" value="1"/>
</dbReference>
<keyword evidence="3" id="KW-1003">Cell membrane</keyword>
<protein>
    <submittedName>
        <fullName evidence="11">EI24 domain-containing protein</fullName>
    </submittedName>
</protein>
<dbReference type="PANTHER" id="PTHR37468:SF1">
    <property type="entry name" value="SULFATE TRANSPORTER CYSZ"/>
    <property type="match status" value="1"/>
</dbReference>
<evidence type="ECO:0000256" key="3">
    <source>
        <dbReference type="ARBA" id="ARBA00022475"/>
    </source>
</evidence>
<evidence type="ECO:0000256" key="5">
    <source>
        <dbReference type="ARBA" id="ARBA00022605"/>
    </source>
</evidence>
<dbReference type="EMBL" id="JADEXN010000099">
    <property type="protein sequence ID" value="MBE9040593.1"/>
    <property type="molecule type" value="Genomic_DNA"/>
</dbReference>
<keyword evidence="5" id="KW-0028">Amino-acid biosynthesis</keyword>
<dbReference type="GO" id="GO:0005886">
    <property type="term" value="C:plasma membrane"/>
    <property type="evidence" value="ECO:0007669"/>
    <property type="project" value="TreeGrafter"/>
</dbReference>
<keyword evidence="6 10" id="KW-0812">Transmembrane</keyword>
<feature type="transmembrane region" description="Helical" evidence="10">
    <location>
        <begin position="39"/>
        <end position="60"/>
    </location>
</feature>
<keyword evidence="12" id="KW-1185">Reference proteome</keyword>
<proteinExistence type="predicted"/>
<dbReference type="InterPro" id="IPR059112">
    <property type="entry name" value="CysZ/EI24"/>
</dbReference>
<evidence type="ECO:0000313" key="11">
    <source>
        <dbReference type="EMBL" id="MBE9040593.1"/>
    </source>
</evidence>
<evidence type="ECO:0000256" key="2">
    <source>
        <dbReference type="ARBA" id="ARBA00022448"/>
    </source>
</evidence>